<comment type="caution">
    <text evidence="2">The sequence shown here is derived from an EMBL/GenBank/DDBJ whole genome shotgun (WGS) entry which is preliminary data.</text>
</comment>
<proteinExistence type="predicted"/>
<dbReference type="RefSeq" id="WP_157397138.1">
    <property type="nucleotide sequence ID" value="NZ_WSEL01000003.1"/>
</dbReference>
<keyword evidence="1" id="KW-0732">Signal</keyword>
<dbReference type="AlphaFoldDB" id="A0A6N8IRC1"/>
<gene>
    <name evidence="2" type="ORF">GON04_06545</name>
</gene>
<protein>
    <recommendedName>
        <fullName evidence="4">DUF4157 domain-containing protein</fullName>
    </recommendedName>
</protein>
<dbReference type="EMBL" id="WSEL01000003">
    <property type="protein sequence ID" value="MVQ29095.1"/>
    <property type="molecule type" value="Genomic_DNA"/>
</dbReference>
<evidence type="ECO:0000313" key="2">
    <source>
        <dbReference type="EMBL" id="MVQ29095.1"/>
    </source>
</evidence>
<organism evidence="2 3">
    <name type="scientific">Ramlibacter pinisoli</name>
    <dbReference type="NCBI Taxonomy" id="2682844"/>
    <lineage>
        <taxon>Bacteria</taxon>
        <taxon>Pseudomonadati</taxon>
        <taxon>Pseudomonadota</taxon>
        <taxon>Betaproteobacteria</taxon>
        <taxon>Burkholderiales</taxon>
        <taxon>Comamonadaceae</taxon>
        <taxon>Ramlibacter</taxon>
    </lineage>
</organism>
<evidence type="ECO:0000313" key="3">
    <source>
        <dbReference type="Proteomes" id="UP000469385"/>
    </source>
</evidence>
<evidence type="ECO:0000256" key="1">
    <source>
        <dbReference type="SAM" id="SignalP"/>
    </source>
</evidence>
<name>A0A6N8IRC1_9BURK</name>
<accession>A0A6N8IRC1</accession>
<feature type="chain" id="PRO_5027076695" description="DUF4157 domain-containing protein" evidence="1">
    <location>
        <begin position="24"/>
        <end position="334"/>
    </location>
</feature>
<reference evidence="2 3" key="1">
    <citation type="submission" date="2019-12" db="EMBL/GenBank/DDBJ databases">
        <authorList>
            <person name="Huq M.A."/>
        </authorList>
    </citation>
    <scope>NUCLEOTIDE SEQUENCE [LARGE SCALE GENOMIC DNA]</scope>
    <source>
        <strain evidence="2 3">MAH-25</strain>
    </source>
</reference>
<dbReference type="Proteomes" id="UP000469385">
    <property type="component" value="Unassembled WGS sequence"/>
</dbReference>
<feature type="signal peptide" evidence="1">
    <location>
        <begin position="1"/>
        <end position="23"/>
    </location>
</feature>
<sequence length="334" mass="35781">MGATGLLRGLLAAGLLVAQLAAAQDLRPGLASLRFAGLAEAKAALAADDDWMAATGDVQRAATVRGQAPVTLEQFKAALAGAARECGPEQRRRWSLALADVADSLRQLPLRLPDPVTIVCTDGSDSAGAPYTRGDTVFLPQVLPPMRVSDAELLAHELVHIADRRQPERATRLYRLLGFEPVGPLAWPAEWEPLRIANPDAPHHRHVVWIDDGGQRLAVMPLLVAGRDQLGPDETFLSVLEVRLLAVEPGRDGAPSRPLRQAGRLVWFPAQASASYLDQLGGNTSYVFHPEETLADNVAFLASGRAVPNRALLERIRAVLADGGPADSLPHLAR</sequence>
<evidence type="ECO:0008006" key="4">
    <source>
        <dbReference type="Google" id="ProtNLM"/>
    </source>
</evidence>
<keyword evidence="3" id="KW-1185">Reference proteome</keyword>